<evidence type="ECO:0000256" key="1">
    <source>
        <dbReference type="ARBA" id="ARBA00004196"/>
    </source>
</evidence>
<dbReference type="PROSITE" id="PS50983">
    <property type="entry name" value="FE_B12_PBP"/>
    <property type="match status" value="1"/>
</dbReference>
<feature type="region of interest" description="Disordered" evidence="5">
    <location>
        <begin position="25"/>
        <end position="45"/>
    </location>
</feature>
<dbReference type="EMBL" id="PNXQ01000013">
    <property type="protein sequence ID" value="TKH43542.1"/>
    <property type="molecule type" value="Genomic_DNA"/>
</dbReference>
<feature type="chain" id="PRO_5038799310" evidence="6">
    <location>
        <begin position="20"/>
        <end position="331"/>
    </location>
</feature>
<evidence type="ECO:0000313" key="9">
    <source>
        <dbReference type="Proteomes" id="UP000308114"/>
    </source>
</evidence>
<evidence type="ECO:0000256" key="4">
    <source>
        <dbReference type="ARBA" id="ARBA00022729"/>
    </source>
</evidence>
<dbReference type="RefSeq" id="WP_137062385.1">
    <property type="nucleotide sequence ID" value="NZ_PNXQ01000013.1"/>
</dbReference>
<dbReference type="AlphaFoldDB" id="A0A4U2PUX2"/>
<protein>
    <submittedName>
        <fullName evidence="8">Fe3+-citrate ABC transporter substrate-binding protein</fullName>
    </submittedName>
</protein>
<dbReference type="CDD" id="cd01146">
    <property type="entry name" value="FhuD"/>
    <property type="match status" value="1"/>
</dbReference>
<comment type="similarity">
    <text evidence="2">Belongs to the bacterial solute-binding protein 8 family.</text>
</comment>
<dbReference type="Gene3D" id="3.40.50.1980">
    <property type="entry name" value="Nitrogenase molybdenum iron protein domain"/>
    <property type="match status" value="2"/>
</dbReference>
<feature type="domain" description="Fe/B12 periplasmic-binding" evidence="7">
    <location>
        <begin position="63"/>
        <end position="331"/>
    </location>
</feature>
<dbReference type="InterPro" id="IPR002491">
    <property type="entry name" value="ABC_transptr_periplasmic_BD"/>
</dbReference>
<dbReference type="Proteomes" id="UP000308114">
    <property type="component" value="Unassembled WGS sequence"/>
</dbReference>
<organism evidence="8 9">
    <name type="scientific">Paenibacillus terrae</name>
    <dbReference type="NCBI Taxonomy" id="159743"/>
    <lineage>
        <taxon>Bacteria</taxon>
        <taxon>Bacillati</taxon>
        <taxon>Bacillota</taxon>
        <taxon>Bacilli</taxon>
        <taxon>Bacillales</taxon>
        <taxon>Paenibacillaceae</taxon>
        <taxon>Paenibacillus</taxon>
    </lineage>
</organism>
<evidence type="ECO:0000256" key="3">
    <source>
        <dbReference type="ARBA" id="ARBA00022448"/>
    </source>
</evidence>
<name>A0A4U2PUX2_9BACL</name>
<evidence type="ECO:0000256" key="5">
    <source>
        <dbReference type="SAM" id="MobiDB-lite"/>
    </source>
</evidence>
<evidence type="ECO:0000259" key="7">
    <source>
        <dbReference type="PROSITE" id="PS50983"/>
    </source>
</evidence>
<keyword evidence="3" id="KW-0813">Transport</keyword>
<evidence type="ECO:0000313" key="8">
    <source>
        <dbReference type="EMBL" id="TKH43542.1"/>
    </source>
</evidence>
<feature type="compositionally biased region" description="Polar residues" evidence="5">
    <location>
        <begin position="30"/>
        <end position="42"/>
    </location>
</feature>
<keyword evidence="4 6" id="KW-0732">Signal</keyword>
<evidence type="ECO:0000256" key="2">
    <source>
        <dbReference type="ARBA" id="ARBA00008814"/>
    </source>
</evidence>
<dbReference type="SUPFAM" id="SSF53807">
    <property type="entry name" value="Helical backbone' metal receptor"/>
    <property type="match status" value="1"/>
</dbReference>
<dbReference type="PROSITE" id="PS51257">
    <property type="entry name" value="PROKAR_LIPOPROTEIN"/>
    <property type="match status" value="1"/>
</dbReference>
<dbReference type="PANTHER" id="PTHR30532">
    <property type="entry name" value="IRON III DICITRATE-BINDING PERIPLASMIC PROTEIN"/>
    <property type="match status" value="1"/>
</dbReference>
<dbReference type="GO" id="GO:0030288">
    <property type="term" value="C:outer membrane-bounded periplasmic space"/>
    <property type="evidence" value="ECO:0007669"/>
    <property type="project" value="TreeGrafter"/>
</dbReference>
<gene>
    <name evidence="8" type="ORF">C1I60_14580</name>
</gene>
<accession>A0A4U2PUX2</accession>
<dbReference type="PRINTS" id="PR01715">
    <property type="entry name" value="FERRIBNDNGPP"/>
</dbReference>
<proteinExistence type="inferred from homology"/>
<dbReference type="GO" id="GO:1901678">
    <property type="term" value="P:iron coordination entity transport"/>
    <property type="evidence" value="ECO:0007669"/>
    <property type="project" value="UniProtKB-ARBA"/>
</dbReference>
<evidence type="ECO:0000256" key="6">
    <source>
        <dbReference type="SAM" id="SignalP"/>
    </source>
</evidence>
<dbReference type="PANTHER" id="PTHR30532:SF29">
    <property type="entry name" value="FE(3+) DICITRATE-BINDING PERIPLASMIC PROTEIN"/>
    <property type="match status" value="1"/>
</dbReference>
<reference evidence="8 9" key="1">
    <citation type="submission" date="2018-01" db="EMBL/GenBank/DDBJ databases">
        <title>Bacillales members from the olive rhizosphere are effective biological control agents against Verticillium dahliae.</title>
        <authorList>
            <person name="Gomez-Lama C."/>
            <person name="Legarda G."/>
            <person name="Ruano-Rosa D."/>
            <person name="Pizarro-Tobias P."/>
            <person name="Valverde-Corredor A."/>
            <person name="Niqui J.L."/>
            <person name="Trivino J.C."/>
            <person name="Roca A."/>
            <person name="Mercado-Blanco J."/>
        </authorList>
    </citation>
    <scope>NUCLEOTIDE SEQUENCE [LARGE SCALE GENOMIC DNA]</scope>
    <source>
        <strain evidence="8 9">PIC167</strain>
    </source>
</reference>
<comment type="subcellular location">
    <subcellularLocation>
        <location evidence="1">Cell envelope</location>
    </subcellularLocation>
</comment>
<dbReference type="Pfam" id="PF01497">
    <property type="entry name" value="Peripla_BP_2"/>
    <property type="match status" value="1"/>
</dbReference>
<comment type="caution">
    <text evidence="8">The sequence shown here is derived from an EMBL/GenBank/DDBJ whole genome shotgun (WGS) entry which is preliminary data.</text>
</comment>
<sequence length="331" mass="36501">MKKMLNGLLLIMVFAIVLAGCGSVGDSSKPETSSGPEQTTKAVRSVTVKDDHGEVKLDKPAERVVVLEWAFTEDLIALGVQPVGNADNENYRLWITPEAKLADSVTDIGTRGEPNLEAIAALKPDLIISNTGNNAAIYEQLKGIAPTLEYDFFKGKGYDYDRMVEIFKQIAVATGKTEQADKVLNDLDQHYMEAKTTLKKADKADFHYVLTQAFTVQNAATLRMFEDNSLVVETLAKIGMVNDWKSDKTEKYGFSTVGIEALPAVQDTHFIYITQKTDDVFGAAMKNNSVWKELNFVKEKRTYPLDGTTWTFGGPISSKVLVDQVVGVLTK</sequence>
<dbReference type="InterPro" id="IPR051313">
    <property type="entry name" value="Bact_iron-sidero_bind"/>
</dbReference>
<feature type="signal peptide" evidence="6">
    <location>
        <begin position="1"/>
        <end position="19"/>
    </location>
</feature>